<dbReference type="GO" id="GO:0005886">
    <property type="term" value="C:plasma membrane"/>
    <property type="evidence" value="ECO:0007669"/>
    <property type="project" value="UniProtKB-SubCell"/>
</dbReference>
<keyword evidence="5 8" id="KW-0812">Transmembrane</keyword>
<feature type="transmembrane region" description="Helical" evidence="8">
    <location>
        <begin position="263"/>
        <end position="281"/>
    </location>
</feature>
<dbReference type="RefSeq" id="WP_146961145.1">
    <property type="nucleotide sequence ID" value="NZ_CP042467.1"/>
</dbReference>
<evidence type="ECO:0000256" key="2">
    <source>
        <dbReference type="ARBA" id="ARBA00022475"/>
    </source>
</evidence>
<comment type="subcellular location">
    <subcellularLocation>
        <location evidence="1">Cell membrane</location>
        <topology evidence="1">Multi-pass membrane protein</topology>
    </subcellularLocation>
</comment>
<evidence type="ECO:0000256" key="3">
    <source>
        <dbReference type="ARBA" id="ARBA00022676"/>
    </source>
</evidence>
<dbReference type="KEGG" id="bbae:FRD01_15350"/>
<sequence length="518" mass="58555">MKTRLALAALFLAHTLITLHEIGSRFLVGHHGWNASMRSIIAKNYVTHGLLETKFLPYKTIWTTAAPDGPIHWNHPPAINLMTAASFGIFGEHEWAARLPVVLASLGLFFAFWFYGRTLSATDERRVLLGLTTVAVFVFTPIQMLFGNMVNYEPPILLCAMLGWVAFQHQRNALGILAFVAAVFIDWSACFVAAGAGFALLLQRKPKAFLGLGAATTAMFLSLFAWLHLNATGKGLFGLGDRRASGVTYEKLFDLLAARIEVLYGWPLILLAALGLVVQLVRLRPDPVVVTFLVGPIAYFLTFKQAAVVHNFYLLLTMPAFVVSAAIGIRLLIELTDWIDPRLPAVAALVLCAGVLWNAHDSWPEQHLRRYSIESASKPPSFPRMGRLHEIEVFRWVNQHSEPDDGVALHSGIRPSIQARYYLWRPYKMRYPRVAKPKNDEYRFLIMARRHLKTPDRMRKDAQILWAGDYVVLDFENAGKPDIRLAYREIEAPWWHHHFVSSLYPAFETDTLPYGKKR</sequence>
<feature type="transmembrane region" description="Helical" evidence="8">
    <location>
        <begin position="288"/>
        <end position="306"/>
    </location>
</feature>
<evidence type="ECO:0000256" key="1">
    <source>
        <dbReference type="ARBA" id="ARBA00004651"/>
    </source>
</evidence>
<keyword evidence="7 8" id="KW-0472">Membrane</keyword>
<keyword evidence="4" id="KW-0808">Transferase</keyword>
<dbReference type="EMBL" id="CP042467">
    <property type="protein sequence ID" value="QED28584.1"/>
    <property type="molecule type" value="Genomic_DNA"/>
</dbReference>
<protein>
    <submittedName>
        <fullName evidence="9">Uncharacterized protein</fullName>
    </submittedName>
</protein>
<feature type="transmembrane region" description="Helical" evidence="8">
    <location>
        <begin position="173"/>
        <end position="202"/>
    </location>
</feature>
<dbReference type="GO" id="GO:0016763">
    <property type="term" value="F:pentosyltransferase activity"/>
    <property type="evidence" value="ECO:0007669"/>
    <property type="project" value="TreeGrafter"/>
</dbReference>
<evidence type="ECO:0000256" key="6">
    <source>
        <dbReference type="ARBA" id="ARBA00022989"/>
    </source>
</evidence>
<keyword evidence="3" id="KW-0328">Glycosyltransferase</keyword>
<name>A0A5B8XSP8_9DELT</name>
<evidence type="ECO:0000256" key="4">
    <source>
        <dbReference type="ARBA" id="ARBA00022679"/>
    </source>
</evidence>
<feature type="transmembrane region" description="Helical" evidence="8">
    <location>
        <begin position="127"/>
        <end position="146"/>
    </location>
</feature>
<accession>A0A5B8XSP8</accession>
<organism evidence="9 10">
    <name type="scientific">Microvenator marinus</name>
    <dbReference type="NCBI Taxonomy" id="2600177"/>
    <lineage>
        <taxon>Bacteria</taxon>
        <taxon>Deltaproteobacteria</taxon>
        <taxon>Bradymonadales</taxon>
        <taxon>Microvenatoraceae</taxon>
        <taxon>Microvenator</taxon>
    </lineage>
</organism>
<evidence type="ECO:0000256" key="7">
    <source>
        <dbReference type="ARBA" id="ARBA00023136"/>
    </source>
</evidence>
<dbReference type="AlphaFoldDB" id="A0A5B8XSP8"/>
<dbReference type="OrthoDB" id="9775035at2"/>
<gene>
    <name evidence="9" type="ORF">FRD01_15350</name>
</gene>
<dbReference type="Proteomes" id="UP000321595">
    <property type="component" value="Chromosome"/>
</dbReference>
<dbReference type="InterPro" id="IPR050297">
    <property type="entry name" value="LipidA_mod_glycosyltrf_83"/>
</dbReference>
<keyword evidence="2" id="KW-1003">Cell membrane</keyword>
<feature type="transmembrane region" description="Helical" evidence="8">
    <location>
        <begin position="312"/>
        <end position="331"/>
    </location>
</feature>
<dbReference type="GO" id="GO:0009103">
    <property type="term" value="P:lipopolysaccharide biosynthetic process"/>
    <property type="evidence" value="ECO:0007669"/>
    <property type="project" value="UniProtKB-ARBA"/>
</dbReference>
<evidence type="ECO:0000256" key="5">
    <source>
        <dbReference type="ARBA" id="ARBA00022692"/>
    </source>
</evidence>
<dbReference type="PANTHER" id="PTHR33908">
    <property type="entry name" value="MANNOSYLTRANSFERASE YKCB-RELATED"/>
    <property type="match status" value="1"/>
</dbReference>
<proteinExistence type="predicted"/>
<feature type="transmembrane region" description="Helical" evidence="8">
    <location>
        <begin position="209"/>
        <end position="229"/>
    </location>
</feature>
<dbReference type="PANTHER" id="PTHR33908:SF11">
    <property type="entry name" value="MEMBRANE PROTEIN"/>
    <property type="match status" value="1"/>
</dbReference>
<evidence type="ECO:0000313" key="10">
    <source>
        <dbReference type="Proteomes" id="UP000321595"/>
    </source>
</evidence>
<evidence type="ECO:0000256" key="8">
    <source>
        <dbReference type="SAM" id="Phobius"/>
    </source>
</evidence>
<evidence type="ECO:0000313" key="9">
    <source>
        <dbReference type="EMBL" id="QED28584.1"/>
    </source>
</evidence>
<keyword evidence="10" id="KW-1185">Reference proteome</keyword>
<keyword evidence="6 8" id="KW-1133">Transmembrane helix</keyword>
<reference evidence="9 10" key="1">
    <citation type="submission" date="2019-08" db="EMBL/GenBank/DDBJ databases">
        <authorList>
            <person name="Liang Q."/>
        </authorList>
    </citation>
    <scope>NUCLEOTIDE SEQUENCE [LARGE SCALE GENOMIC DNA]</scope>
    <source>
        <strain evidence="9 10">V1718</strain>
    </source>
</reference>
<feature type="transmembrane region" description="Helical" evidence="8">
    <location>
        <begin position="95"/>
        <end position="115"/>
    </location>
</feature>